<sequence>MFLAGALAGASLAACSAGLPPAAVRLPEPPEPTAVPDALDPVDFGAAGDGETDDSAALQEAIEAAAGGGAVGLGDRRYLVGNVRLRSGTRIVGPGTLVFRPGARHALTVNPGTGGTSDPARNVRDITIDGVDFEGRSREGFAEYEYQIWLSAVSDVTIRACRFTAFQGDAIMIGSGEQAGVERHNQRLRILDCRFDGVNKQNRNAVSIIDAARVEIRRCGFTRCSRPDMPGPIDIEPNPQDRTAVLADIAITDNVFSDVGGNVAAVSLAITPPVLDRPLSGLVVRGNTFSGYPRSAVRLAWEKRNASGSDRPSRAVVEDNTVTAGGLYFCELYGLRDITVRRNRVTRATNTGAQIGLRDRRCVDVTISDNVWTNVAARSGATVAAAECDRLVVDGNQVEGPHPSVLVSLSTGGSTSALTVTDNRLPDGMAVADLETGHETTPSSNVARGNGAAAVDRAVFAGV</sequence>
<keyword evidence="5" id="KW-1185">Reference proteome</keyword>
<feature type="region of interest" description="Disordered" evidence="1">
    <location>
        <begin position="26"/>
        <end position="52"/>
    </location>
</feature>
<accession>A0ABU8MIE9</accession>
<dbReference type="InterPro" id="IPR039448">
    <property type="entry name" value="Beta_helix"/>
</dbReference>
<dbReference type="Gene3D" id="2.160.20.10">
    <property type="entry name" value="Single-stranded right-handed beta-helix, Pectin lyase-like"/>
    <property type="match status" value="1"/>
</dbReference>
<proteinExistence type="predicted"/>
<dbReference type="InterPro" id="IPR011050">
    <property type="entry name" value="Pectin_lyase_fold/virulence"/>
</dbReference>
<evidence type="ECO:0000259" key="2">
    <source>
        <dbReference type="Pfam" id="PF12708"/>
    </source>
</evidence>
<dbReference type="SUPFAM" id="SSF51126">
    <property type="entry name" value="Pectin lyase-like"/>
    <property type="match status" value="2"/>
</dbReference>
<dbReference type="Pfam" id="PF12708">
    <property type="entry name" value="Pect-lyase_RHGA_epim"/>
    <property type="match status" value="1"/>
</dbReference>
<comment type="caution">
    <text evidence="4">The sequence shown here is derived from an EMBL/GenBank/DDBJ whole genome shotgun (WGS) entry which is preliminary data.</text>
</comment>
<evidence type="ECO:0000313" key="5">
    <source>
        <dbReference type="Proteomes" id="UP001385809"/>
    </source>
</evidence>
<dbReference type="SMART" id="SM00710">
    <property type="entry name" value="PbH1"/>
    <property type="match status" value="7"/>
</dbReference>
<protein>
    <submittedName>
        <fullName evidence="4">Right-handed parallel beta-helix repeat-containing protein</fullName>
    </submittedName>
</protein>
<dbReference type="Proteomes" id="UP001385809">
    <property type="component" value="Unassembled WGS sequence"/>
</dbReference>
<evidence type="ECO:0000256" key="1">
    <source>
        <dbReference type="SAM" id="MobiDB-lite"/>
    </source>
</evidence>
<dbReference type="Pfam" id="PF13229">
    <property type="entry name" value="Beta_helix"/>
    <property type="match status" value="1"/>
</dbReference>
<dbReference type="InterPro" id="IPR024535">
    <property type="entry name" value="RHGA/B-epi-like_pectate_lyase"/>
</dbReference>
<gene>
    <name evidence="4" type="ORF">WCD74_01510</name>
</gene>
<evidence type="ECO:0000259" key="3">
    <source>
        <dbReference type="Pfam" id="PF13229"/>
    </source>
</evidence>
<dbReference type="InterPro" id="IPR012334">
    <property type="entry name" value="Pectin_lyas_fold"/>
</dbReference>
<reference evidence="4 5" key="1">
    <citation type="submission" date="2024-03" db="EMBL/GenBank/DDBJ databases">
        <title>Actinomycetospora sp. OC33-EN08, a novel actinomycete isolated from wild orchid (Aerides multiflora).</title>
        <authorList>
            <person name="Suriyachadkun C."/>
        </authorList>
    </citation>
    <scope>NUCLEOTIDE SEQUENCE [LARGE SCALE GENOMIC DNA]</scope>
    <source>
        <strain evidence="4 5">OC33-EN08</strain>
    </source>
</reference>
<feature type="domain" description="Rhamnogalacturonase A/B/Epimerase-like pectate lyase" evidence="2">
    <location>
        <begin position="43"/>
        <end position="101"/>
    </location>
</feature>
<feature type="domain" description="Right handed beta helix" evidence="3">
    <location>
        <begin position="149"/>
        <end position="370"/>
    </location>
</feature>
<name>A0ABU8MIE9_9PSEU</name>
<organism evidence="4 5">
    <name type="scientific">Actinomycetospora aurantiaca</name>
    <dbReference type="NCBI Taxonomy" id="3129233"/>
    <lineage>
        <taxon>Bacteria</taxon>
        <taxon>Bacillati</taxon>
        <taxon>Actinomycetota</taxon>
        <taxon>Actinomycetes</taxon>
        <taxon>Pseudonocardiales</taxon>
        <taxon>Pseudonocardiaceae</taxon>
        <taxon>Actinomycetospora</taxon>
    </lineage>
</organism>
<dbReference type="EMBL" id="JBBEGN010000001">
    <property type="protein sequence ID" value="MEJ2866422.1"/>
    <property type="molecule type" value="Genomic_DNA"/>
</dbReference>
<evidence type="ECO:0000313" key="4">
    <source>
        <dbReference type="EMBL" id="MEJ2866422.1"/>
    </source>
</evidence>
<dbReference type="InterPro" id="IPR006626">
    <property type="entry name" value="PbH1"/>
</dbReference>
<dbReference type="RefSeq" id="WP_337693046.1">
    <property type="nucleotide sequence ID" value="NZ_JBBEGN010000001.1"/>
</dbReference>